<organism evidence="1 2">
    <name type="scientific">Arctium lappa</name>
    <name type="common">Greater burdock</name>
    <name type="synonym">Lappa major</name>
    <dbReference type="NCBI Taxonomy" id="4217"/>
    <lineage>
        <taxon>Eukaryota</taxon>
        <taxon>Viridiplantae</taxon>
        <taxon>Streptophyta</taxon>
        <taxon>Embryophyta</taxon>
        <taxon>Tracheophyta</taxon>
        <taxon>Spermatophyta</taxon>
        <taxon>Magnoliopsida</taxon>
        <taxon>eudicotyledons</taxon>
        <taxon>Gunneridae</taxon>
        <taxon>Pentapetalae</taxon>
        <taxon>asterids</taxon>
        <taxon>campanulids</taxon>
        <taxon>Asterales</taxon>
        <taxon>Asteraceae</taxon>
        <taxon>Carduoideae</taxon>
        <taxon>Cardueae</taxon>
        <taxon>Arctiinae</taxon>
        <taxon>Arctium</taxon>
    </lineage>
</organism>
<gene>
    <name evidence="1" type="ORF">L6452_17938</name>
</gene>
<proteinExistence type="predicted"/>
<protein>
    <submittedName>
        <fullName evidence="1">Uncharacterized protein</fullName>
    </submittedName>
</protein>
<name>A0ACB9C4Z8_ARCLA</name>
<reference evidence="1 2" key="2">
    <citation type="journal article" date="2022" name="Mol. Ecol. Resour.">
        <title>The genomes of chicory, endive, great burdock and yacon provide insights into Asteraceae paleo-polyploidization history and plant inulin production.</title>
        <authorList>
            <person name="Fan W."/>
            <person name="Wang S."/>
            <person name="Wang H."/>
            <person name="Wang A."/>
            <person name="Jiang F."/>
            <person name="Liu H."/>
            <person name="Zhao H."/>
            <person name="Xu D."/>
            <person name="Zhang Y."/>
        </authorList>
    </citation>
    <scope>NUCLEOTIDE SEQUENCE [LARGE SCALE GENOMIC DNA]</scope>
    <source>
        <strain evidence="2">cv. Niubang</strain>
    </source>
</reference>
<comment type="caution">
    <text evidence="1">The sequence shown here is derived from an EMBL/GenBank/DDBJ whole genome shotgun (WGS) entry which is preliminary data.</text>
</comment>
<sequence length="304" mass="32387">MERDFMGLNSKDTVVKEEALEGCKEPVFSISSDVRWPFSNGFEAFNNHQSGEIQSAPLLQLHHDTKQAVPVSMSSPFFRHLFVGGDASVNPQLYGGVPVISPHLVLPSTGSFFAPTTEPWYSSKAASAPAQLTIFYGGIVNVYDDISPEKAQAIMFLAGKGAFVAAANGPQPRGQAQVPKPMTPAGDAVYMSQQISTQPCSAVSSPMSVSSHPVGQLTGGPANKDEAAKRSGGSPTPVTQMDTPRIMSSFRQARQSAVPQARKASLARFLEKRKERVMASVPYRLNKNSISSAANSTAVIAASE</sequence>
<dbReference type="EMBL" id="CM042051">
    <property type="protein sequence ID" value="KAI3729285.1"/>
    <property type="molecule type" value="Genomic_DNA"/>
</dbReference>
<dbReference type="Proteomes" id="UP001055879">
    <property type="component" value="Linkage Group LG05"/>
</dbReference>
<accession>A0ACB9C4Z8</accession>
<evidence type="ECO:0000313" key="1">
    <source>
        <dbReference type="EMBL" id="KAI3729285.1"/>
    </source>
</evidence>
<reference evidence="2" key="1">
    <citation type="journal article" date="2022" name="Mol. Ecol. Resour.">
        <title>The genomes of chicory, endive, great burdock and yacon provide insights into Asteraceae palaeo-polyploidization history and plant inulin production.</title>
        <authorList>
            <person name="Fan W."/>
            <person name="Wang S."/>
            <person name="Wang H."/>
            <person name="Wang A."/>
            <person name="Jiang F."/>
            <person name="Liu H."/>
            <person name="Zhao H."/>
            <person name="Xu D."/>
            <person name="Zhang Y."/>
        </authorList>
    </citation>
    <scope>NUCLEOTIDE SEQUENCE [LARGE SCALE GENOMIC DNA]</scope>
    <source>
        <strain evidence="2">cv. Niubang</strain>
    </source>
</reference>
<evidence type="ECO:0000313" key="2">
    <source>
        <dbReference type="Proteomes" id="UP001055879"/>
    </source>
</evidence>
<keyword evidence="2" id="KW-1185">Reference proteome</keyword>